<evidence type="ECO:0000313" key="6">
    <source>
        <dbReference type="Proteomes" id="UP000253891"/>
    </source>
</evidence>
<dbReference type="InterPro" id="IPR022263">
    <property type="entry name" value="KxYKxGKxW"/>
</dbReference>
<feature type="region of interest" description="Disordered" evidence="3">
    <location>
        <begin position="2297"/>
        <end position="2318"/>
    </location>
</feature>
<evidence type="ECO:0000256" key="3">
    <source>
        <dbReference type="SAM" id="MobiDB-lite"/>
    </source>
</evidence>
<feature type="region of interest" description="Disordered" evidence="3">
    <location>
        <begin position="2404"/>
        <end position="2463"/>
    </location>
</feature>
<feature type="domain" description="DUF1542" evidence="4">
    <location>
        <begin position="2611"/>
        <end position="2676"/>
    </location>
</feature>
<dbReference type="EMBL" id="DF968005">
    <property type="protein sequence ID" value="GAP00303.1"/>
    <property type="molecule type" value="Genomic_DNA"/>
</dbReference>
<keyword evidence="2" id="KW-0175">Coiled coil</keyword>
<feature type="domain" description="DUF1542" evidence="4">
    <location>
        <begin position="1323"/>
        <end position="1394"/>
    </location>
</feature>
<feature type="domain" description="DUF1542" evidence="4">
    <location>
        <begin position="1493"/>
        <end position="1561"/>
    </location>
</feature>
<dbReference type="Pfam" id="PF19258">
    <property type="entry name" value="KxYKxGKxW_sig"/>
    <property type="match status" value="1"/>
</dbReference>
<protein>
    <recommendedName>
        <fullName evidence="4">DUF1542 domain-containing protein</fullName>
    </recommendedName>
</protein>
<feature type="compositionally biased region" description="Polar residues" evidence="3">
    <location>
        <begin position="2255"/>
        <end position="2270"/>
    </location>
</feature>
<feature type="domain" description="DUF1542" evidence="4">
    <location>
        <begin position="896"/>
        <end position="957"/>
    </location>
</feature>
<feature type="domain" description="DUF1542" evidence="4">
    <location>
        <begin position="2511"/>
        <end position="2576"/>
    </location>
</feature>
<dbReference type="Proteomes" id="UP000253891">
    <property type="component" value="Unassembled WGS sequence"/>
</dbReference>
<proteinExistence type="predicted"/>
<feature type="domain" description="DUF1542" evidence="4">
    <location>
        <begin position="2682"/>
        <end position="2745"/>
    </location>
</feature>
<dbReference type="NCBIfam" id="TIGR03715">
    <property type="entry name" value="KxYKxGKxW"/>
    <property type="match status" value="1"/>
</dbReference>
<feature type="region of interest" description="Disordered" evidence="3">
    <location>
        <begin position="666"/>
        <end position="688"/>
    </location>
</feature>
<feature type="region of interest" description="Disordered" evidence="3">
    <location>
        <begin position="1302"/>
        <end position="1321"/>
    </location>
</feature>
<evidence type="ECO:0000256" key="1">
    <source>
        <dbReference type="ARBA" id="ARBA00022729"/>
    </source>
</evidence>
<evidence type="ECO:0000256" key="2">
    <source>
        <dbReference type="SAM" id="Coils"/>
    </source>
</evidence>
<feature type="compositionally biased region" description="Basic and acidic residues" evidence="3">
    <location>
        <begin position="2437"/>
        <end position="2457"/>
    </location>
</feature>
<accession>A0A0K8MIL8</accession>
<keyword evidence="6" id="KW-1185">Reference proteome</keyword>
<dbReference type="STRING" id="157463.GCA_001047075_01196"/>
<dbReference type="Pfam" id="PF07564">
    <property type="entry name" value="DUF1542"/>
    <property type="match status" value="6"/>
</dbReference>
<gene>
    <name evidence="5" type="ORF">FFIC_283170</name>
</gene>
<organism evidence="5 6">
    <name type="scientific">Fructobacillus ficulneus</name>
    <dbReference type="NCBI Taxonomy" id="157463"/>
    <lineage>
        <taxon>Bacteria</taxon>
        <taxon>Bacillati</taxon>
        <taxon>Bacillota</taxon>
        <taxon>Bacilli</taxon>
        <taxon>Lactobacillales</taxon>
        <taxon>Lactobacillaceae</taxon>
        <taxon>Fructobacillus</taxon>
    </lineage>
</organism>
<name>A0A0K8MIL8_9LACO</name>
<dbReference type="OrthoDB" id="2144163at2"/>
<evidence type="ECO:0000313" key="5">
    <source>
        <dbReference type="EMBL" id="GAP00303.1"/>
    </source>
</evidence>
<dbReference type="InterPro" id="IPR011439">
    <property type="entry name" value="DUF1542"/>
</dbReference>
<feature type="coiled-coil region" evidence="2">
    <location>
        <begin position="1149"/>
        <end position="1198"/>
    </location>
</feature>
<feature type="coiled-coil region" evidence="2">
    <location>
        <begin position="1967"/>
        <end position="2020"/>
    </location>
</feature>
<feature type="compositionally biased region" description="Polar residues" evidence="3">
    <location>
        <begin position="2427"/>
        <end position="2436"/>
    </location>
</feature>
<dbReference type="RefSeq" id="WP_061993613.1">
    <property type="nucleotide sequence ID" value="NZ_DF968005.1"/>
</dbReference>
<evidence type="ECO:0000259" key="4">
    <source>
        <dbReference type="Pfam" id="PF07564"/>
    </source>
</evidence>
<feature type="compositionally biased region" description="Polar residues" evidence="3">
    <location>
        <begin position="2102"/>
        <end position="2115"/>
    </location>
</feature>
<feature type="region of interest" description="Disordered" evidence="3">
    <location>
        <begin position="2089"/>
        <end position="2115"/>
    </location>
</feature>
<feature type="region of interest" description="Disordered" evidence="3">
    <location>
        <begin position="2246"/>
        <end position="2270"/>
    </location>
</feature>
<reference evidence="5 6" key="1">
    <citation type="journal article" date="2015" name="BMC Genomics">
        <title>Comparative genomics of Fructobacillus spp. and Leuconostoc spp. reveals niche-specific evolution of Fructobacillus spp.</title>
        <authorList>
            <person name="Endo A."/>
            <person name="Tanizawa Y."/>
            <person name="Tanaka N."/>
            <person name="Maeno S."/>
            <person name="Kumar H."/>
            <person name="Shiwa Y."/>
            <person name="Okada S."/>
            <person name="Yoshikawa H."/>
            <person name="Dicks L."/>
            <person name="Nakagawa J."/>
            <person name="Arita M."/>
        </authorList>
    </citation>
    <scope>NUCLEOTIDE SEQUENCE [LARGE SCALE GENOMIC DNA]</scope>
    <source>
        <strain evidence="5 6">JCM 12225</strain>
    </source>
</reference>
<keyword evidence="1" id="KW-0732">Signal</keyword>
<sequence length="2925" mass="300236">MKDNINKTEHYKMYKAGKHWFFAGITAFALVGAVQAAQPDLGNSMHASAANILQDNTQAAGSYFKSNDALTAWINQQFTDPTTGQIDVGAGVIGKYVTLPKDVGVAQDSKINMDYWVQDAFIQLVHGQGRITFVAGTTTFFITVHGNTSTNVDVSFQAQIGNGSTNEMKLFSSVQPEQTVSYTPTDANVGDGGDNVTLNMRYHDHGNDNWYGYYPIHVAFQTAAQHQQTLAQANADNTTLANKRSDVASKNATAQTTANQQIDADKTLTAAQKAAKKQAIQNAIDAENNAAKTTYYVSDWNANMPALQNAVDSATAAAKTPGTPIPDQQKQAVKDLTTTANQALQNIANDNGLTTAQKQAQTKAVNDALAAATNTINNADNADDIQGQDTPDANAKIAALYQKSTATPAQQKTDAVNAAPGLATAAKSAIDAEPTLTDAEKAARKTAIDTAVTNLQNAQATPDDVAAKQQALNDAIAAGEKPGDTVDNQKAAAIAKFKSDNNVQSTLDAIANDPTLTDAQKQTQTKAVNDTVAKVSNDVNAATTAQGIQDAVKNDASQVANIQHTAGTPVSQQAAQADSQVDQYAEITKKTIDADNILTSDEKTAQKAKVDAQAATIKQSYANGTAQTIAAAMQTAQGQLNGQYTAGKPLPDRQKDAETAIDQAATQAKSDIDPTLPDAEKTAQSNAIDAAAQAAKSKVDSATTADDVNSDVSAAQTNLSGLSDAKKTDRQTLNTQAANAVNTVNADNSLTSQQKTDRINAVNAARDAALLNVDKATSATDANTATNDTGLTNAITASQSHDGIASVTDQQKNAEAKVDNAGTDAKTAIDNAKTAAENAIAQDGSLTPEQKAAQKTAIDLAVAQQKASISNANDADAIAKAQAAAVQAIQQLQADKADAHTALAKQAQAAIDQINASPVLSSAEKASRVQNVTNAYNAAINNVDQATTSADVATAKSAPALNSAITTNTDTSSVPTVAKQQDAANDAVDSAATAANNKIDDQASVAEGTIDSNGALTPAQKQAQKAAIQAAVTQAKKNIKNAQTADDITKAQNAAETTLSGLTDAKVAAHKSLAGLANDAISKINNDSNLTTTQKGERVAAVTQAYNNDIAGVDNATDTATVNNAAGGSDALKNAINTNTSDDGVQTVAQQAETAKSTVQKALSDAQAKVDADSTLTADQKAAQKAALKTAADNLNAKIANDKTADDVQTDADNAPATLQALTDAKSTAHTNLDSAVSAAKAKIDNNANLSQAEKNKRNQAIDAAAQTASNNIDSATTPADANSASSSNDLTNALNAQTDFSNVPSLDEQRNSASTDVDGAAQTAKNNLDQAATAAKDAIDTNGNLTADQKAVEKAAIDQAVQTAKDNIKNAQSADQIASLKQAIIDNVNTINAEKQQAHATLAKQAQDAVDKVNADPVLTADQKASRVQAIKDALANAGDGVDKATDATSINNAVANNGLAAAITTAQSHDGVQSIADQQAAAQGSADQAGQTAENNLDKAATAAENAIATDGSLTPEQKAAQKQAIQTAVANAKASIGNAQSADGIASAKQSALDAINGLNDAKATARKALAQEAQNAIDKVNANPDLSSADKATRVQAITAAYQAAGNKVDQATTIADVQNAAKSTDLDNATAANTDFSKVTPVAQQAQDAVTALKQTLADAQAKVDANNVLTADEKSAQKQVLANIEAAQEPIHTSSKSADDLATNVKNAKNAINALANAQTVAATTVASQAKSATEAVNNNKALTSQEKTDRINALNTAVKTALGTIAEASDVNTVNGVTAAGSTFDQAQKAATSDADVVPVETQKANADSAIDKATTEAKAKVDTDSTLSEADKQAQKAVIDDQANAAKKQVTDASTADDINKAISDNQKAMDNLDKTTADEFLDSAVKKQHALINDNVNMTQAQKDAANKAIDDVRATYQDYINKAPNKIEALGDATTGADRTLAEQERGANVPDIDSQKNTAKAAIDDAEAAADKAIDNDGSLSQADKDAQKATIKEQADNARTNIANAKNADDVNTYRDNGKSTVAGMDKTAADKTLADSVKSQHEAVNNNKALSQAQKDQANQAIDAAAKTAQDTINKATSADDANKDAQAGVTNSTQAGTAVTSAVPSIDTQKATAKADVDAAEKAADDKIDADGSLSQADKDAQKATVKAQADAARTKIANDTDADSLNNDVKAVQDTLAGMDKTAADKTLADSVKSQHDSVNNNKALSQAQKDQANQAIDVAAKTAQDNINKATSADDANKDAQTGVTSSTQAGTSVTSVVPSIDAQKASAKADVDAAEKAADDKIDADSSLSQADKDAQKATVKAQADAARDKIAQDTDADSLNKDVKAVQDTLAGMDKTAADKTLASTVAAEHATINSNKALSQDQKDAANNAIDAAARAAQNTINKATSADEANQAAQAGVDKASEAAMSATDNVPTVDTQKADAEKSIDDNEAAAEKAVDADANLSDTDKTAQKSVLKQMAATAKAAVAKEDNADAIAKTTADNKQAMIDLNNAKSAADKALADQINQAEADINKNVNLSGSEKADRIAQLEDAKKNAQGLINAAETPANVTAATAKGSNFDRAQGSATDVSAVKTVAQQRADATSAADTAGSTAKNNLDKAATAAEGAIDQNGNLTPEQKAAQKAAIDKAVADAKANIGNQPNSDDITKAKQAALDLVNGLSQVKQDARKELAAEAQKAIDQINSDKALNAQQKADRVAAVTAAYNKAGDAVDQATDNDGVAAAENSSDFANALKAQTDVSALPTVDQQHDTAKNAIAQALAAAKAQVNADKNLSQADKDAQNAVLQNQADTYNKAIAGADNADDINKDAAVGGQALGDLANAKKAADQQLADQITAAEKAVNDNKALSSAEKTKRVSDLESARQAAQSAINQATTPTSVSNVLAPDSIYSKATANAQDTTGVETVD</sequence>